<protein>
    <submittedName>
        <fullName evidence="2">Uncharacterized protein</fullName>
    </submittedName>
</protein>
<evidence type="ECO:0000256" key="1">
    <source>
        <dbReference type="SAM" id="Phobius"/>
    </source>
</evidence>
<dbReference type="RefSeq" id="WP_007841231.1">
    <property type="nucleotide sequence ID" value="NZ_AKJY01000014.1"/>
</dbReference>
<accession>J2K269</accession>
<feature type="transmembrane region" description="Helical" evidence="1">
    <location>
        <begin position="134"/>
        <end position="156"/>
    </location>
</feature>
<evidence type="ECO:0000313" key="3">
    <source>
        <dbReference type="Proteomes" id="UP000007509"/>
    </source>
</evidence>
<feature type="transmembrane region" description="Helical" evidence="1">
    <location>
        <begin position="41"/>
        <end position="59"/>
    </location>
</feature>
<keyword evidence="1" id="KW-0472">Membrane</keyword>
<organism evidence="2 3">
    <name type="scientific">Chryseobacterium populi</name>
    <dbReference type="NCBI Taxonomy" id="1144316"/>
    <lineage>
        <taxon>Bacteria</taxon>
        <taxon>Pseudomonadati</taxon>
        <taxon>Bacteroidota</taxon>
        <taxon>Flavobacteriia</taxon>
        <taxon>Flavobacteriales</taxon>
        <taxon>Weeksellaceae</taxon>
        <taxon>Chryseobacterium group</taxon>
        <taxon>Chryseobacterium</taxon>
    </lineage>
</organism>
<comment type="caution">
    <text evidence="2">The sequence shown here is derived from an EMBL/GenBank/DDBJ whole genome shotgun (WGS) entry which is preliminary data.</text>
</comment>
<dbReference type="OrthoDB" id="660780at2"/>
<dbReference type="PATRIC" id="fig|1144316.3.peg.995"/>
<sequence>MKIQRNKYLLLNYVFIFCIFILFLNDHFLKYEFSNLLTGKLSDITGIIILPLLLTYIFPRLKLHSIWVSAVFFIFWKSGYSEELIHFYNQYALIPITRTVDYSDLWVLLFLPVPYFIIKGINQWESIRIKEIHPAFILLPAIFTLMATSPPPSFYYTRNNGNLNCTKCSFTVNYTQNEIIEKLRKENIVFDTIYPISKRALERIPGFEKNDIHFYKLDQLIIDQDTLRNLNFSMLSLKNGRTKVYFNGMTVNEDISTYKLKRKARKYYNKIFFKELKESLKK</sequence>
<name>J2K269_9FLAO</name>
<dbReference type="EMBL" id="AKJY01000014">
    <property type="protein sequence ID" value="EJL74250.1"/>
    <property type="molecule type" value="Genomic_DNA"/>
</dbReference>
<feature type="transmembrane region" description="Helical" evidence="1">
    <location>
        <begin position="105"/>
        <end position="122"/>
    </location>
</feature>
<proteinExistence type="predicted"/>
<keyword evidence="3" id="KW-1185">Reference proteome</keyword>
<dbReference type="AlphaFoldDB" id="J2K269"/>
<gene>
    <name evidence="2" type="ORF">PMI13_00983</name>
</gene>
<keyword evidence="1" id="KW-1133">Transmembrane helix</keyword>
<reference evidence="2 3" key="1">
    <citation type="journal article" date="2012" name="J. Bacteriol.">
        <title>Twenty-one genome sequences from Pseudomonas species and 19 genome sequences from diverse bacteria isolated from the rhizosphere and endosphere of Populus deltoides.</title>
        <authorList>
            <person name="Brown S.D."/>
            <person name="Utturkar S.M."/>
            <person name="Klingeman D.M."/>
            <person name="Johnson C.M."/>
            <person name="Martin S.L."/>
            <person name="Land M.L."/>
            <person name="Lu T.Y."/>
            <person name="Schadt C.W."/>
            <person name="Doktycz M.J."/>
            <person name="Pelletier D.A."/>
        </authorList>
    </citation>
    <scope>NUCLEOTIDE SEQUENCE [LARGE SCALE GENOMIC DNA]</scope>
    <source>
        <strain evidence="2 3">CF314</strain>
    </source>
</reference>
<dbReference type="Proteomes" id="UP000007509">
    <property type="component" value="Unassembled WGS sequence"/>
</dbReference>
<evidence type="ECO:0000313" key="2">
    <source>
        <dbReference type="EMBL" id="EJL74250.1"/>
    </source>
</evidence>
<feature type="transmembrane region" description="Helical" evidence="1">
    <location>
        <begin position="9"/>
        <end position="29"/>
    </location>
</feature>
<keyword evidence="1" id="KW-0812">Transmembrane</keyword>